<dbReference type="STRING" id="479434.Sthe_2180"/>
<dbReference type="PIRSF" id="PIRSF006648">
    <property type="entry name" value="DrrB"/>
    <property type="match status" value="1"/>
</dbReference>
<sequence>MSALLAQTRMELLLSLRRAEGVLITMIVPVILLIFFASIGLKPDGYEDPIDFLLPGMLALAVMSAGLVSLSIRTAYERNYGVLKRLGSTPLSRPTLIGAKILSTVAIQVIQIAILVGIAVVGYGWRPSGAFFGALLALLLGTVVFAGLGLLMAGALRAETTLALANALYIGFLLLGGIVWPVEEMPGLLSIPARLLPSSAFADALRETLSAQPTLPWVNFLILAAWSILAIVVASRTFRWE</sequence>
<dbReference type="PANTHER" id="PTHR43229">
    <property type="entry name" value="NODULATION PROTEIN J"/>
    <property type="match status" value="1"/>
</dbReference>
<protein>
    <recommendedName>
        <fullName evidence="5">Transport permease protein</fullName>
    </recommendedName>
</protein>
<keyword evidence="5" id="KW-1003">Cell membrane</keyword>
<keyword evidence="8" id="KW-1185">Reference proteome</keyword>
<feature type="transmembrane region" description="Helical" evidence="5">
    <location>
        <begin position="97"/>
        <end position="125"/>
    </location>
</feature>
<feature type="transmembrane region" description="Helical" evidence="5">
    <location>
        <begin position="21"/>
        <end position="41"/>
    </location>
</feature>
<reference evidence="7 8" key="2">
    <citation type="journal article" date="2010" name="Stand. Genomic Sci.">
        <title>Complete genome sequence of Desulfohalobium retbaense type strain (HR(100)).</title>
        <authorList>
            <person name="Spring S."/>
            <person name="Nolan M."/>
            <person name="Lapidus A."/>
            <person name="Glavina Del Rio T."/>
            <person name="Copeland A."/>
            <person name="Tice H."/>
            <person name="Cheng J.F."/>
            <person name="Lucas S."/>
            <person name="Land M."/>
            <person name="Chen F."/>
            <person name="Bruce D."/>
            <person name="Goodwin L."/>
            <person name="Pitluck S."/>
            <person name="Ivanova N."/>
            <person name="Mavromatis K."/>
            <person name="Mikhailova N."/>
            <person name="Pati A."/>
            <person name="Chen A."/>
            <person name="Palaniappan K."/>
            <person name="Hauser L."/>
            <person name="Chang Y.J."/>
            <person name="Jeffries C.D."/>
            <person name="Munk C."/>
            <person name="Kiss H."/>
            <person name="Chain P."/>
            <person name="Han C."/>
            <person name="Brettin T."/>
            <person name="Detter J.C."/>
            <person name="Schuler E."/>
            <person name="Goker M."/>
            <person name="Rohde M."/>
            <person name="Bristow J."/>
            <person name="Eisen J.A."/>
            <person name="Markowitz V."/>
            <person name="Hugenholtz P."/>
            <person name="Kyrpides N.C."/>
            <person name="Klenk H.P."/>
        </authorList>
    </citation>
    <scope>NUCLEOTIDE SEQUENCE [LARGE SCALE GENOMIC DNA]</scope>
    <source>
        <strain evidence="8">ATCC 49802 / DSM 20745 / S 6022</strain>
    </source>
</reference>
<dbReference type="AlphaFoldDB" id="D1C6I1"/>
<feature type="transmembrane region" description="Helical" evidence="5">
    <location>
        <begin position="131"/>
        <end position="151"/>
    </location>
</feature>
<evidence type="ECO:0000313" key="7">
    <source>
        <dbReference type="EMBL" id="ACZ39606.1"/>
    </source>
</evidence>
<evidence type="ECO:0000256" key="1">
    <source>
        <dbReference type="ARBA" id="ARBA00004141"/>
    </source>
</evidence>
<keyword evidence="4 5" id="KW-0472">Membrane</keyword>
<dbReference type="HOGENOM" id="CLU_039483_4_1_0"/>
<dbReference type="InterPro" id="IPR047817">
    <property type="entry name" value="ABC2_TM_bact-type"/>
</dbReference>
<reference evidence="8" key="1">
    <citation type="submission" date="2009-11" db="EMBL/GenBank/DDBJ databases">
        <title>The complete chromosome 1 of Sphaerobacter thermophilus DSM 20745.</title>
        <authorList>
            <person name="Lucas S."/>
            <person name="Copeland A."/>
            <person name="Lapidus A."/>
            <person name="Glavina del Rio T."/>
            <person name="Dalin E."/>
            <person name="Tice H."/>
            <person name="Bruce D."/>
            <person name="Goodwin L."/>
            <person name="Pitluck S."/>
            <person name="Kyrpides N."/>
            <person name="Mavromatis K."/>
            <person name="Ivanova N."/>
            <person name="Mikhailova N."/>
            <person name="LaButti K.M."/>
            <person name="Clum A."/>
            <person name="Sun H.I."/>
            <person name="Brettin T."/>
            <person name="Detter J.C."/>
            <person name="Han C."/>
            <person name="Larimer F."/>
            <person name="Land M."/>
            <person name="Hauser L."/>
            <person name="Markowitz V."/>
            <person name="Cheng J.F."/>
            <person name="Hugenholtz P."/>
            <person name="Woyke T."/>
            <person name="Wu D."/>
            <person name="Steenblock K."/>
            <person name="Schneider S."/>
            <person name="Pukall R."/>
            <person name="Goeker M."/>
            <person name="Klenk H.P."/>
            <person name="Eisen J.A."/>
        </authorList>
    </citation>
    <scope>NUCLEOTIDE SEQUENCE [LARGE SCALE GENOMIC DNA]</scope>
    <source>
        <strain evidence="8">ATCC 49802 / DSM 20745 / S 6022</strain>
    </source>
</reference>
<dbReference type="PROSITE" id="PS51012">
    <property type="entry name" value="ABC_TM2"/>
    <property type="match status" value="1"/>
</dbReference>
<organism evidence="7 8">
    <name type="scientific">Sphaerobacter thermophilus (strain ATCC 49802 / DSM 20745 / KCCM 41009 / NCIMB 13125 / S 6022)</name>
    <dbReference type="NCBI Taxonomy" id="479434"/>
    <lineage>
        <taxon>Bacteria</taxon>
        <taxon>Pseudomonadati</taxon>
        <taxon>Thermomicrobiota</taxon>
        <taxon>Thermomicrobia</taxon>
        <taxon>Sphaerobacterales</taxon>
        <taxon>Sphaerobacterineae</taxon>
        <taxon>Sphaerobacteraceae</taxon>
        <taxon>Sphaerobacter</taxon>
    </lineage>
</organism>
<dbReference type="PANTHER" id="PTHR43229:SF2">
    <property type="entry name" value="NODULATION PROTEIN J"/>
    <property type="match status" value="1"/>
</dbReference>
<accession>D1C6I1</accession>
<dbReference type="GO" id="GO:0043190">
    <property type="term" value="C:ATP-binding cassette (ABC) transporter complex"/>
    <property type="evidence" value="ECO:0007669"/>
    <property type="project" value="InterPro"/>
</dbReference>
<dbReference type="eggNOG" id="COG0842">
    <property type="taxonomic scope" value="Bacteria"/>
</dbReference>
<dbReference type="InterPro" id="IPR051784">
    <property type="entry name" value="Nod_factor_ABC_transporter"/>
</dbReference>
<proteinExistence type="inferred from homology"/>
<dbReference type="InterPro" id="IPR013525">
    <property type="entry name" value="ABC2_TM"/>
</dbReference>
<comment type="similarity">
    <text evidence="5">Belongs to the ABC-2 integral membrane protein family.</text>
</comment>
<dbReference type="RefSeq" id="WP_012872652.1">
    <property type="nucleotide sequence ID" value="NC_013523.1"/>
</dbReference>
<name>D1C6I1_SPHTD</name>
<feature type="transmembrane region" description="Helical" evidence="5">
    <location>
        <begin position="163"/>
        <end position="182"/>
    </location>
</feature>
<keyword evidence="3 5" id="KW-1133">Transmembrane helix</keyword>
<evidence type="ECO:0000259" key="6">
    <source>
        <dbReference type="PROSITE" id="PS51012"/>
    </source>
</evidence>
<dbReference type="Pfam" id="PF01061">
    <property type="entry name" value="ABC2_membrane"/>
    <property type="match status" value="1"/>
</dbReference>
<evidence type="ECO:0000256" key="2">
    <source>
        <dbReference type="ARBA" id="ARBA00022692"/>
    </source>
</evidence>
<feature type="transmembrane region" description="Helical" evidence="5">
    <location>
        <begin position="217"/>
        <end position="238"/>
    </location>
</feature>
<evidence type="ECO:0000313" key="8">
    <source>
        <dbReference type="Proteomes" id="UP000002027"/>
    </source>
</evidence>
<comment type="subcellular location">
    <subcellularLocation>
        <location evidence="5">Cell membrane</location>
        <topology evidence="5">Multi-pass membrane protein</topology>
    </subcellularLocation>
    <subcellularLocation>
        <location evidence="1">Membrane</location>
        <topology evidence="1">Multi-pass membrane protein</topology>
    </subcellularLocation>
</comment>
<dbReference type="OrthoDB" id="160207at2"/>
<dbReference type="PRINTS" id="PR00164">
    <property type="entry name" value="ABC2TRNSPORT"/>
</dbReference>
<dbReference type="KEGG" id="sti:Sthe_2180"/>
<evidence type="ECO:0000256" key="5">
    <source>
        <dbReference type="RuleBase" id="RU361157"/>
    </source>
</evidence>
<dbReference type="InParanoid" id="D1C6I1"/>
<feature type="transmembrane region" description="Helical" evidence="5">
    <location>
        <begin position="53"/>
        <end position="76"/>
    </location>
</feature>
<dbReference type="InterPro" id="IPR000412">
    <property type="entry name" value="ABC_2_transport"/>
</dbReference>
<dbReference type="GO" id="GO:0140359">
    <property type="term" value="F:ABC-type transporter activity"/>
    <property type="evidence" value="ECO:0007669"/>
    <property type="project" value="InterPro"/>
</dbReference>
<dbReference type="FunCoup" id="D1C6I1">
    <property type="interactions" value="58"/>
</dbReference>
<dbReference type="EMBL" id="CP001823">
    <property type="protein sequence ID" value="ACZ39606.1"/>
    <property type="molecule type" value="Genomic_DNA"/>
</dbReference>
<keyword evidence="5" id="KW-0813">Transport</keyword>
<evidence type="ECO:0000256" key="3">
    <source>
        <dbReference type="ARBA" id="ARBA00022989"/>
    </source>
</evidence>
<dbReference type="Proteomes" id="UP000002027">
    <property type="component" value="Chromosome 1"/>
</dbReference>
<keyword evidence="2 5" id="KW-0812">Transmembrane</keyword>
<evidence type="ECO:0000256" key="4">
    <source>
        <dbReference type="ARBA" id="ARBA00023136"/>
    </source>
</evidence>
<feature type="domain" description="ABC transmembrane type-2" evidence="6">
    <location>
        <begin position="20"/>
        <end position="241"/>
    </location>
</feature>
<gene>
    <name evidence="7" type="ordered locus">Sthe_2180</name>
</gene>